<evidence type="ECO:0000256" key="1">
    <source>
        <dbReference type="SAM" id="Phobius"/>
    </source>
</evidence>
<dbReference type="SUPFAM" id="SSF49842">
    <property type="entry name" value="TNF-like"/>
    <property type="match status" value="1"/>
</dbReference>
<evidence type="ECO:0000313" key="2">
    <source>
        <dbReference type="EMBL" id="RVE69649.1"/>
    </source>
</evidence>
<protein>
    <recommendedName>
        <fullName evidence="4">TNF family profile domain-containing protein</fullName>
    </recommendedName>
</protein>
<keyword evidence="1" id="KW-1133">Transmembrane helix</keyword>
<reference evidence="2 3" key="2">
    <citation type="submission" date="2019-01" db="EMBL/GenBank/DDBJ databases">
        <title>A chromosome length genome reference of the Java medaka (oryzias javanicus).</title>
        <authorList>
            <person name="Herpin A."/>
            <person name="Takehana Y."/>
            <person name="Naruse K."/>
            <person name="Ansai S."/>
            <person name="Kawaguchi M."/>
        </authorList>
    </citation>
    <scope>NUCLEOTIDE SEQUENCE [LARGE SCALE GENOMIC DNA]</scope>
    <source>
        <strain evidence="2">RS831</strain>
        <tissue evidence="2">Whole body</tissue>
    </source>
</reference>
<keyword evidence="1" id="KW-0812">Transmembrane</keyword>
<evidence type="ECO:0008006" key="4">
    <source>
        <dbReference type="Google" id="ProtNLM"/>
    </source>
</evidence>
<feature type="transmembrane region" description="Helical" evidence="1">
    <location>
        <begin position="9"/>
        <end position="32"/>
    </location>
</feature>
<dbReference type="EMBL" id="CM012444">
    <property type="protein sequence ID" value="RVE69649.1"/>
    <property type="molecule type" value="Genomic_DNA"/>
</dbReference>
<reference evidence="2 3" key="1">
    <citation type="submission" date="2018-11" db="EMBL/GenBank/DDBJ databases">
        <authorList>
            <person name="Lopez-Roques C."/>
            <person name="Donnadieu C."/>
            <person name="Bouchez O."/>
            <person name="Klopp C."/>
            <person name="Cabau C."/>
            <person name="Zahm M."/>
        </authorList>
    </citation>
    <scope>NUCLEOTIDE SEQUENCE [LARGE SCALE GENOMIC DNA]</scope>
    <source>
        <strain evidence="2">RS831</strain>
        <tissue evidence="2">Whole body</tissue>
    </source>
</reference>
<evidence type="ECO:0000313" key="3">
    <source>
        <dbReference type="Proteomes" id="UP000283210"/>
    </source>
</evidence>
<proteinExistence type="predicted"/>
<gene>
    <name evidence="2" type="ORF">OJAV_G00079840</name>
</gene>
<keyword evidence="1" id="KW-0472">Membrane</keyword>
<dbReference type="OrthoDB" id="9904331at2759"/>
<dbReference type="InterPro" id="IPR008983">
    <property type="entry name" value="Tumour_necrosis_fac-like_dom"/>
</dbReference>
<name>A0A437D4Q4_ORYJA</name>
<accession>A0A437D4Q4</accession>
<keyword evidence="3" id="KW-1185">Reference proteome</keyword>
<dbReference type="AlphaFoldDB" id="A0A437D4Q4"/>
<sequence>MPQQTQHVLLYILLMWTTFVSITQIVLLSLFFTAGQRGLCPECGTAGKSDKLHQMTTPPQNPSYDGLFLGKGMMLTFKGRGYNGPLNQTEIEWIAANPSEKLITGHKGHLKIMLDGYFFLTLQVTLCEKSQKSETLELTFNEDVKLTGWIHQNTKSTGVLSRAIELSAGGTLKVTITSPGLCINSNESVTHMDIIFITKL</sequence>
<organism evidence="2 3">
    <name type="scientific">Oryzias javanicus</name>
    <name type="common">Javanese ricefish</name>
    <name type="synonym">Aplocheilus javanicus</name>
    <dbReference type="NCBI Taxonomy" id="123683"/>
    <lineage>
        <taxon>Eukaryota</taxon>
        <taxon>Metazoa</taxon>
        <taxon>Chordata</taxon>
        <taxon>Craniata</taxon>
        <taxon>Vertebrata</taxon>
        <taxon>Euteleostomi</taxon>
        <taxon>Actinopterygii</taxon>
        <taxon>Neopterygii</taxon>
        <taxon>Teleostei</taxon>
        <taxon>Neoteleostei</taxon>
        <taxon>Acanthomorphata</taxon>
        <taxon>Ovalentaria</taxon>
        <taxon>Atherinomorphae</taxon>
        <taxon>Beloniformes</taxon>
        <taxon>Adrianichthyidae</taxon>
        <taxon>Oryziinae</taxon>
        <taxon>Oryzias</taxon>
    </lineage>
</organism>
<dbReference type="Gene3D" id="2.60.120.40">
    <property type="match status" value="1"/>
</dbReference>
<dbReference type="Proteomes" id="UP000283210">
    <property type="component" value="Chromosome 8"/>
</dbReference>